<name>A0A0A2ETR8_PORCN</name>
<organism evidence="1 2">
    <name type="scientific">Porphyromonas cangingivalis</name>
    <dbReference type="NCBI Taxonomy" id="36874"/>
    <lineage>
        <taxon>Bacteria</taxon>
        <taxon>Pseudomonadati</taxon>
        <taxon>Bacteroidota</taxon>
        <taxon>Bacteroidia</taxon>
        <taxon>Bacteroidales</taxon>
        <taxon>Porphyromonadaceae</taxon>
        <taxon>Porphyromonas</taxon>
    </lineage>
</organism>
<dbReference type="STRING" id="36874.HQ34_05515"/>
<evidence type="ECO:0000313" key="1">
    <source>
        <dbReference type="EMBL" id="KGN79739.1"/>
    </source>
</evidence>
<dbReference type="RefSeq" id="WP_036852028.1">
    <property type="nucleotide sequence ID" value="NZ_JQJD01000047.1"/>
</dbReference>
<evidence type="ECO:0008006" key="3">
    <source>
        <dbReference type="Google" id="ProtNLM"/>
    </source>
</evidence>
<sequence>MKQALFAILISVLVACTSSEQKAARALISEAQTSISEQRYEQALSLLDSLNKTYPALVAERKQALDLSREVRLLQSRRDSIFLAPLVDSLLVREEKALELFEVVADETIQDHTIMRYKGYVPTQDPKSAFLDVYFNNLGELELVAGTSGRPAFESESVVIRDKASDTFVASDIIPYDGGTNYRYEIDGRTYERITFTLDNAERLSAFVAGMGDGAKLQVELLNAKGKKQTFVLSAVAVKAITASYELHRIKTELKNSRDQITRHLKRSERYEKLQEQ</sequence>
<dbReference type="EMBL" id="JQJD01000047">
    <property type="protein sequence ID" value="KGN79739.1"/>
    <property type="molecule type" value="Genomic_DNA"/>
</dbReference>
<keyword evidence="2" id="KW-1185">Reference proteome</keyword>
<comment type="caution">
    <text evidence="1">The sequence shown here is derived from an EMBL/GenBank/DDBJ whole genome shotgun (WGS) entry which is preliminary data.</text>
</comment>
<proteinExistence type="predicted"/>
<dbReference type="Proteomes" id="UP000030125">
    <property type="component" value="Unassembled WGS sequence"/>
</dbReference>
<dbReference type="PROSITE" id="PS51257">
    <property type="entry name" value="PROKAR_LIPOPROTEIN"/>
    <property type="match status" value="1"/>
</dbReference>
<dbReference type="AlphaFoldDB" id="A0A0A2ETR8"/>
<accession>A0A0A2ETR8</accession>
<evidence type="ECO:0000313" key="2">
    <source>
        <dbReference type="Proteomes" id="UP000030125"/>
    </source>
</evidence>
<dbReference type="OrthoDB" id="1118012at2"/>
<gene>
    <name evidence="1" type="ORF">HQ35_06975</name>
</gene>
<reference evidence="1 2" key="1">
    <citation type="submission" date="2014-08" db="EMBL/GenBank/DDBJ databases">
        <title>Porphyromonas cangingivalis strain:COT-109_OH1386 Genome sequencing.</title>
        <authorList>
            <person name="Wallis C."/>
            <person name="Deusch O."/>
            <person name="O'Flynn C."/>
            <person name="Davis I."/>
            <person name="Jospin G."/>
            <person name="Darling A.E."/>
            <person name="Coil D.A."/>
            <person name="Alexiev A."/>
            <person name="Horsfall A."/>
            <person name="Kirkwood N."/>
            <person name="Harris S."/>
            <person name="Eisen J.A."/>
        </authorList>
    </citation>
    <scope>NUCLEOTIDE SEQUENCE [LARGE SCALE GENOMIC DNA]</scope>
    <source>
        <strain evidence="2">COT-109 OH1386</strain>
    </source>
</reference>
<protein>
    <recommendedName>
        <fullName evidence="3">Lipoprotein</fullName>
    </recommendedName>
</protein>